<dbReference type="AlphaFoldDB" id="A0A482WQB7"/>
<dbReference type="GO" id="GO:0003723">
    <property type="term" value="F:RNA binding"/>
    <property type="evidence" value="ECO:0007669"/>
    <property type="project" value="TreeGrafter"/>
</dbReference>
<keyword evidence="2" id="KW-1185">Reference proteome</keyword>
<accession>A0A482WQB7</accession>
<dbReference type="OrthoDB" id="10250660at2759"/>
<reference evidence="1 2" key="1">
    <citation type="journal article" date="2017" name="Gigascience">
        <title>Genome sequence of the small brown planthopper, Laodelphax striatellus.</title>
        <authorList>
            <person name="Zhu J."/>
            <person name="Jiang F."/>
            <person name="Wang X."/>
            <person name="Yang P."/>
            <person name="Bao Y."/>
            <person name="Zhao W."/>
            <person name="Wang W."/>
            <person name="Lu H."/>
            <person name="Wang Q."/>
            <person name="Cui N."/>
            <person name="Li J."/>
            <person name="Chen X."/>
            <person name="Luo L."/>
            <person name="Yu J."/>
            <person name="Kang L."/>
            <person name="Cui F."/>
        </authorList>
    </citation>
    <scope>NUCLEOTIDE SEQUENCE [LARGE SCALE GENOMIC DNA]</scope>
    <source>
        <strain evidence="1">Lst14</strain>
    </source>
</reference>
<protein>
    <submittedName>
        <fullName evidence="1">Uncharacterized protein</fullName>
    </submittedName>
</protein>
<comment type="caution">
    <text evidence="1">The sequence shown here is derived from an EMBL/GenBank/DDBJ whole genome shotgun (WGS) entry which is preliminary data.</text>
</comment>
<dbReference type="PANTHER" id="PTHR45904">
    <property type="entry name" value="TRNA (URACIL-5-)-METHYLTRANSFERASE"/>
    <property type="match status" value="1"/>
</dbReference>
<name>A0A482WQB7_LAOST</name>
<dbReference type="Proteomes" id="UP000291343">
    <property type="component" value="Unassembled WGS sequence"/>
</dbReference>
<dbReference type="InParanoid" id="A0A482WQB7"/>
<evidence type="ECO:0000313" key="2">
    <source>
        <dbReference type="Proteomes" id="UP000291343"/>
    </source>
</evidence>
<gene>
    <name evidence="1" type="ORF">LSTR_LSTR006273</name>
</gene>
<sequence length="194" mass="22327">MVTEIVLFLAHYRHNSDTDDMTDINILQASFEKIYQGTNGPVMLYVTEQINDDNWPIIQDYCNKFSKCACYYGMEPKGSTFMNQYQNKMVPMLAFYNHKKHKLCQKLDQKAVILLRRLQNTEKMVFLACDAKAALKNFVDLGRPASKTLNGDPYVPIAAVAVDMFPHTNHCELVLCFQRIDPAEFAKNETLNKE</sequence>
<dbReference type="EMBL" id="QKKF02027474">
    <property type="protein sequence ID" value="RZF35815.1"/>
    <property type="molecule type" value="Genomic_DNA"/>
</dbReference>
<dbReference type="InterPro" id="IPR029063">
    <property type="entry name" value="SAM-dependent_MTases_sf"/>
</dbReference>
<dbReference type="InterPro" id="IPR045850">
    <property type="entry name" value="TRM2_met"/>
</dbReference>
<proteinExistence type="predicted"/>
<dbReference type="Gene3D" id="3.40.50.150">
    <property type="entry name" value="Vaccinia Virus protein VP39"/>
    <property type="match status" value="1"/>
</dbReference>
<organism evidence="1 2">
    <name type="scientific">Laodelphax striatellus</name>
    <name type="common">Small brown planthopper</name>
    <name type="synonym">Delphax striatella</name>
    <dbReference type="NCBI Taxonomy" id="195883"/>
    <lineage>
        <taxon>Eukaryota</taxon>
        <taxon>Metazoa</taxon>
        <taxon>Ecdysozoa</taxon>
        <taxon>Arthropoda</taxon>
        <taxon>Hexapoda</taxon>
        <taxon>Insecta</taxon>
        <taxon>Pterygota</taxon>
        <taxon>Neoptera</taxon>
        <taxon>Paraneoptera</taxon>
        <taxon>Hemiptera</taxon>
        <taxon>Auchenorrhyncha</taxon>
        <taxon>Fulgoroidea</taxon>
        <taxon>Delphacidae</taxon>
        <taxon>Criomorphinae</taxon>
        <taxon>Laodelphax</taxon>
    </lineage>
</organism>
<dbReference type="PANTHER" id="PTHR45904:SF2">
    <property type="entry name" value="TRNA (URACIL-5-)-METHYLTRANSFERASE HOMOLOG A"/>
    <property type="match status" value="1"/>
</dbReference>
<dbReference type="STRING" id="195883.A0A482WQB7"/>
<evidence type="ECO:0000313" key="1">
    <source>
        <dbReference type="EMBL" id="RZF35815.1"/>
    </source>
</evidence>